<dbReference type="Proteomes" id="UP001597361">
    <property type="component" value="Unassembled WGS sequence"/>
</dbReference>
<organism evidence="3 4">
    <name type="scientific">Belliella marina</name>
    <dbReference type="NCBI Taxonomy" id="1644146"/>
    <lineage>
        <taxon>Bacteria</taxon>
        <taxon>Pseudomonadati</taxon>
        <taxon>Bacteroidota</taxon>
        <taxon>Cytophagia</taxon>
        <taxon>Cytophagales</taxon>
        <taxon>Cyclobacteriaceae</taxon>
        <taxon>Belliella</taxon>
    </lineage>
</organism>
<evidence type="ECO:0000259" key="1">
    <source>
        <dbReference type="Pfam" id="PF08401"/>
    </source>
</evidence>
<feature type="domain" description="N-terminal" evidence="1">
    <location>
        <begin position="10"/>
        <end position="131"/>
    </location>
</feature>
<evidence type="ECO:0000259" key="2">
    <source>
        <dbReference type="Pfam" id="PF18818"/>
    </source>
</evidence>
<protein>
    <submittedName>
        <fullName evidence="3">ArdC family protein</fullName>
    </submittedName>
</protein>
<dbReference type="RefSeq" id="WP_376886429.1">
    <property type="nucleotide sequence ID" value="NZ_JBHUHR010000031.1"/>
</dbReference>
<name>A0ABW4VM48_9BACT</name>
<comment type="caution">
    <text evidence="3">The sequence shown here is derived from an EMBL/GenBank/DDBJ whole genome shotgun (WGS) entry which is preliminary data.</text>
</comment>
<keyword evidence="4" id="KW-1185">Reference proteome</keyword>
<proteinExistence type="predicted"/>
<dbReference type="PIRSF" id="PIRSF037112">
    <property type="entry name" value="Antirestriction_ArdC"/>
    <property type="match status" value="1"/>
</dbReference>
<evidence type="ECO:0000313" key="3">
    <source>
        <dbReference type="EMBL" id="MFD2035467.1"/>
    </source>
</evidence>
<gene>
    <name evidence="3" type="ORF">ACFSKL_11735</name>
</gene>
<dbReference type="InterPro" id="IPR017113">
    <property type="entry name" value="Antirestriction_ArdC"/>
</dbReference>
<evidence type="ECO:0000313" key="4">
    <source>
        <dbReference type="Proteomes" id="UP001597361"/>
    </source>
</evidence>
<dbReference type="InterPro" id="IPR013610">
    <property type="entry name" value="ArdC_N"/>
</dbReference>
<reference evidence="4" key="1">
    <citation type="journal article" date="2019" name="Int. J. Syst. Evol. Microbiol.">
        <title>The Global Catalogue of Microorganisms (GCM) 10K type strain sequencing project: providing services to taxonomists for standard genome sequencing and annotation.</title>
        <authorList>
            <consortium name="The Broad Institute Genomics Platform"/>
            <consortium name="The Broad Institute Genome Sequencing Center for Infectious Disease"/>
            <person name="Wu L."/>
            <person name="Ma J."/>
        </authorList>
    </citation>
    <scope>NUCLEOTIDE SEQUENCE [LARGE SCALE GENOMIC DNA]</scope>
    <source>
        <strain evidence="4">CGMCC 1.15180</strain>
    </source>
</reference>
<dbReference type="EMBL" id="JBHUHR010000031">
    <property type="protein sequence ID" value="MFD2035467.1"/>
    <property type="molecule type" value="Genomic_DNA"/>
</dbReference>
<dbReference type="InterPro" id="IPR041459">
    <property type="entry name" value="MPTase-PolyVal"/>
</dbReference>
<sequence length="302" mass="35145">MKTIARKQRKDVYQMVTDLIIEKLENGIVPWRQVWEGGEIPANYLTRKCYSGINMWILLLAQCRRPYFMTFKQAQSLGGSIRKGSKGLPVCYWGFSYYDKKSGRKLMDEEAKKMHSSKIRKVGFLKYYTVFNIEYVEGVDFEIPETGILEKIEPIERCEQILREMINPPRIVHNIPEAFYAPVSDYINMPKMKSFESAGFYYSVLFHELVHCTGHQDRLNRKEIIEYNEFGSDAYSREELTAEMGASFLCNYAGIMDDRLLDNSAAYIKIWLDRLKSDKKLLIEAASKAQKAVEYILTSCPF</sequence>
<dbReference type="Pfam" id="PF08401">
    <property type="entry name" value="ArdcN"/>
    <property type="match status" value="1"/>
</dbReference>
<feature type="domain" description="Polyvalent protein metallopeptidase" evidence="2">
    <location>
        <begin position="170"/>
        <end position="288"/>
    </location>
</feature>
<dbReference type="Pfam" id="PF18818">
    <property type="entry name" value="MPTase-PolyVal"/>
    <property type="match status" value="1"/>
</dbReference>
<accession>A0ABW4VM48</accession>